<dbReference type="SMART" id="SM00220">
    <property type="entry name" value="S_TKc"/>
    <property type="match status" value="1"/>
</dbReference>
<dbReference type="GO" id="GO:0005524">
    <property type="term" value="F:ATP binding"/>
    <property type="evidence" value="ECO:0007669"/>
    <property type="project" value="UniProtKB-KW"/>
</dbReference>
<dbReference type="AlphaFoldDB" id="A0A4Q7PT80"/>
<reference evidence="7 8" key="1">
    <citation type="submission" date="2019-02" db="EMBL/GenBank/DDBJ databases">
        <title>Genomic Encyclopedia of Type Strains, Phase IV (KMG-IV): sequencing the most valuable type-strain genomes for metagenomic binning, comparative biology and taxonomic classification.</title>
        <authorList>
            <person name="Goeker M."/>
        </authorList>
    </citation>
    <scope>NUCLEOTIDE SEQUENCE [LARGE SCALE GENOMIC DNA]</scope>
    <source>
        <strain evidence="7 8">DSM 29486</strain>
    </source>
</reference>
<keyword evidence="4 7" id="KW-0418">Kinase</keyword>
<comment type="caution">
    <text evidence="7">The sequence shown here is derived from an EMBL/GenBank/DDBJ whole genome shotgun (WGS) entry which is preliminary data.</text>
</comment>
<evidence type="ECO:0000256" key="2">
    <source>
        <dbReference type="ARBA" id="ARBA00022679"/>
    </source>
</evidence>
<dbReference type="CDD" id="cd14014">
    <property type="entry name" value="STKc_PknB_like"/>
    <property type="match status" value="1"/>
</dbReference>
<dbReference type="Proteomes" id="UP000292927">
    <property type="component" value="Unassembled WGS sequence"/>
</dbReference>
<dbReference type="GO" id="GO:0004674">
    <property type="term" value="F:protein serine/threonine kinase activity"/>
    <property type="evidence" value="ECO:0007669"/>
    <property type="project" value="UniProtKB-KW"/>
</dbReference>
<dbReference type="PANTHER" id="PTHR24351">
    <property type="entry name" value="RIBOSOMAL PROTEIN S6 KINASE"/>
    <property type="match status" value="1"/>
</dbReference>
<evidence type="ECO:0000256" key="4">
    <source>
        <dbReference type="ARBA" id="ARBA00022777"/>
    </source>
</evidence>
<dbReference type="PROSITE" id="PS00108">
    <property type="entry name" value="PROTEIN_KINASE_ST"/>
    <property type="match status" value="1"/>
</dbReference>
<dbReference type="InterPro" id="IPR011009">
    <property type="entry name" value="Kinase-like_dom_sf"/>
</dbReference>
<keyword evidence="2" id="KW-0808">Transferase</keyword>
<sequence length="557" mass="63179">MSDHTQLNRDLNATVLNSQAAAEFSDSTVLNLQAGGQGVQMLGEVIEGKYTVQTRLNISTGEADLYICSDGTDQYVAKVYRRKVAIKEEVTEKLKAIDSPYVAKVYATGEIKSFPYEIIPYYKNGSLQGRTFTYEQLKTGVIPALNEGLRVLHENGIIHKDLKPSNIMLADNGRDVVIIDFGISSIREDGNTVVVTRTGMTPEYSAPETFKNLFLGESDYYSLGVTLYELYCGHTPYARMTPDEIEQFVSVQKLPLPAEMDDELKVLISALTYPDITNRKNKLNPNRRWGYEEILKWCVGIKQPVPGEMTGEAVMNGDIRPYKFLGETYTDKKKLLKALTDHWEEGKKQLFRGLLSAYFKGFDAETAGFCLDAEAEADGGDEDIIFFKTLYKIDPAMITFLWKGKQYKDVAELGNEFLETLWKKDPSMNSFVDELLEKGVLSQYVLCMSDEDTQKVSALKALESSHRAFADDSRQKSLNYYLLAYMLSGRKAFRIRGTEFSSIKELMYSLKAALEKSYEDFEKFCHELIDIKGRLDPQFEGWLLALGKKEELEQWRA</sequence>
<dbReference type="Pfam" id="PF00069">
    <property type="entry name" value="Pkinase"/>
    <property type="match status" value="1"/>
</dbReference>
<keyword evidence="5" id="KW-0067">ATP-binding</keyword>
<dbReference type="PROSITE" id="PS50011">
    <property type="entry name" value="PROTEIN_KINASE_DOM"/>
    <property type="match status" value="1"/>
</dbReference>
<keyword evidence="1 7" id="KW-0723">Serine/threonine-protein kinase</keyword>
<evidence type="ECO:0000313" key="8">
    <source>
        <dbReference type="Proteomes" id="UP000292927"/>
    </source>
</evidence>
<name>A0A4Q7PT80_9FIRM</name>
<protein>
    <submittedName>
        <fullName evidence="7">Serine/threonine protein kinase</fullName>
    </submittedName>
</protein>
<accession>A0A4Q7PT80</accession>
<dbReference type="EMBL" id="SGXF01000001">
    <property type="protein sequence ID" value="RZT02510.1"/>
    <property type="molecule type" value="Genomic_DNA"/>
</dbReference>
<dbReference type="RefSeq" id="WP_130432954.1">
    <property type="nucleotide sequence ID" value="NZ_SGXF01000001.1"/>
</dbReference>
<dbReference type="Gene3D" id="1.10.510.10">
    <property type="entry name" value="Transferase(Phosphotransferase) domain 1"/>
    <property type="match status" value="1"/>
</dbReference>
<dbReference type="InterPro" id="IPR008271">
    <property type="entry name" value="Ser/Thr_kinase_AS"/>
</dbReference>
<evidence type="ECO:0000256" key="5">
    <source>
        <dbReference type="ARBA" id="ARBA00022840"/>
    </source>
</evidence>
<organism evidence="7 8">
    <name type="scientific">Cuneatibacter caecimuris</name>
    <dbReference type="NCBI Taxonomy" id="1796618"/>
    <lineage>
        <taxon>Bacteria</taxon>
        <taxon>Bacillati</taxon>
        <taxon>Bacillota</taxon>
        <taxon>Clostridia</taxon>
        <taxon>Lachnospirales</taxon>
        <taxon>Lachnospiraceae</taxon>
        <taxon>Cuneatibacter</taxon>
    </lineage>
</organism>
<evidence type="ECO:0000256" key="1">
    <source>
        <dbReference type="ARBA" id="ARBA00022527"/>
    </source>
</evidence>
<feature type="domain" description="Protein kinase" evidence="6">
    <location>
        <begin position="36"/>
        <end position="306"/>
    </location>
</feature>
<dbReference type="OrthoDB" id="9762169at2"/>
<proteinExistence type="predicted"/>
<evidence type="ECO:0000259" key="6">
    <source>
        <dbReference type="PROSITE" id="PS50011"/>
    </source>
</evidence>
<dbReference type="SUPFAM" id="SSF56112">
    <property type="entry name" value="Protein kinase-like (PK-like)"/>
    <property type="match status" value="1"/>
</dbReference>
<evidence type="ECO:0000313" key="7">
    <source>
        <dbReference type="EMBL" id="RZT02510.1"/>
    </source>
</evidence>
<evidence type="ECO:0000256" key="3">
    <source>
        <dbReference type="ARBA" id="ARBA00022741"/>
    </source>
</evidence>
<keyword evidence="3" id="KW-0547">Nucleotide-binding</keyword>
<dbReference type="InterPro" id="IPR000719">
    <property type="entry name" value="Prot_kinase_dom"/>
</dbReference>
<gene>
    <name evidence="7" type="ORF">EV209_0629</name>
</gene>
<keyword evidence="8" id="KW-1185">Reference proteome</keyword>